<evidence type="ECO:0000313" key="7">
    <source>
        <dbReference type="Proteomes" id="UP000283785"/>
    </source>
</evidence>
<reference evidence="6 7" key="1">
    <citation type="submission" date="2018-08" db="EMBL/GenBank/DDBJ databases">
        <title>A genome reference for cultivated species of the human gut microbiota.</title>
        <authorList>
            <person name="Zou Y."/>
            <person name="Xue W."/>
            <person name="Luo G."/>
        </authorList>
    </citation>
    <scope>NUCLEOTIDE SEQUENCE [LARGE SCALE GENOMIC DNA]</scope>
    <source>
        <strain evidence="6 7">AF12-50</strain>
    </source>
</reference>
<dbReference type="InterPro" id="IPR036942">
    <property type="entry name" value="Beta-barrel_TonB_sf"/>
</dbReference>
<dbReference type="Pfam" id="PF14905">
    <property type="entry name" value="OMP_b-brl_3"/>
    <property type="match status" value="1"/>
</dbReference>
<dbReference type="InterPro" id="IPR041700">
    <property type="entry name" value="OMP_b-brl_3"/>
</dbReference>
<evidence type="ECO:0000256" key="3">
    <source>
        <dbReference type="ARBA" id="ARBA00023237"/>
    </source>
</evidence>
<keyword evidence="6" id="KW-0675">Receptor</keyword>
<comment type="subcellular location">
    <subcellularLocation>
        <location evidence="1">Cell outer membrane</location>
    </subcellularLocation>
</comment>
<protein>
    <submittedName>
        <fullName evidence="6">TonB-dependent receptor</fullName>
    </submittedName>
</protein>
<dbReference type="InterPro" id="IPR008969">
    <property type="entry name" value="CarboxyPept-like_regulatory"/>
</dbReference>
<feature type="domain" description="Outer membrane protein beta-barrel" evidence="5">
    <location>
        <begin position="380"/>
        <end position="761"/>
    </location>
</feature>
<feature type="signal peptide" evidence="4">
    <location>
        <begin position="1"/>
        <end position="35"/>
    </location>
</feature>
<dbReference type="InterPro" id="IPR037066">
    <property type="entry name" value="Plug_dom_sf"/>
</dbReference>
<keyword evidence="4" id="KW-0732">Signal</keyword>
<name>A0AA93BEK0_9BACT</name>
<gene>
    <name evidence="6" type="ORF">DWV76_12295</name>
</gene>
<dbReference type="SUPFAM" id="SSF49464">
    <property type="entry name" value="Carboxypeptidase regulatory domain-like"/>
    <property type="match status" value="1"/>
</dbReference>
<proteinExistence type="predicted"/>
<dbReference type="Gene3D" id="2.40.170.20">
    <property type="entry name" value="TonB-dependent receptor, beta-barrel domain"/>
    <property type="match status" value="1"/>
</dbReference>
<dbReference type="GO" id="GO:0009279">
    <property type="term" value="C:cell outer membrane"/>
    <property type="evidence" value="ECO:0007669"/>
    <property type="project" value="UniProtKB-SubCell"/>
</dbReference>
<organism evidence="6 7">
    <name type="scientific">Segatella copri</name>
    <dbReference type="NCBI Taxonomy" id="165179"/>
    <lineage>
        <taxon>Bacteria</taxon>
        <taxon>Pseudomonadati</taxon>
        <taxon>Bacteroidota</taxon>
        <taxon>Bacteroidia</taxon>
        <taxon>Bacteroidales</taxon>
        <taxon>Prevotellaceae</taxon>
        <taxon>Segatella</taxon>
    </lineage>
</organism>
<dbReference type="AlphaFoldDB" id="A0AA93BEK0"/>
<accession>A0AA93BEK0</accession>
<dbReference type="EMBL" id="QSAG01000027">
    <property type="protein sequence ID" value="RGW41586.1"/>
    <property type="molecule type" value="Genomic_DNA"/>
</dbReference>
<keyword evidence="3" id="KW-0998">Cell outer membrane</keyword>
<evidence type="ECO:0000313" key="6">
    <source>
        <dbReference type="EMBL" id="RGW41586.1"/>
    </source>
</evidence>
<evidence type="ECO:0000259" key="5">
    <source>
        <dbReference type="Pfam" id="PF14905"/>
    </source>
</evidence>
<evidence type="ECO:0000256" key="1">
    <source>
        <dbReference type="ARBA" id="ARBA00004442"/>
    </source>
</evidence>
<feature type="chain" id="PRO_5041675291" evidence="4">
    <location>
        <begin position="36"/>
        <end position="783"/>
    </location>
</feature>
<evidence type="ECO:0000256" key="4">
    <source>
        <dbReference type="SAM" id="SignalP"/>
    </source>
</evidence>
<keyword evidence="2" id="KW-0472">Membrane</keyword>
<evidence type="ECO:0000256" key="2">
    <source>
        <dbReference type="ARBA" id="ARBA00023136"/>
    </source>
</evidence>
<dbReference type="Gene3D" id="2.170.130.10">
    <property type="entry name" value="TonB-dependent receptor, plug domain"/>
    <property type="match status" value="1"/>
</dbReference>
<sequence length="783" mass="87673">MQQKNKRIKQNCSNMKEKVIFTTVLCLSAMTPMMAQNITGKVMNTKGEPLAFANVVLLNRTDSAFVKGAVSGEDGSFAIDSSCNGGIIKVTSVGYKTICKDCTGENVGIIKMEEDSKMLGEVVVKSSRPVTAIKGNALVTTVANSQLSHAGTANDVLRQVPMVTGRDGNFEVFGKGTPLIYINGRVVQDKNELAQLNSQDIKNVEVVTNPGAKYDASVKSVIRIRTKPSQGEGFGGTLRAQNGYRHYFVSMEQANLKYRKGGLEVFTNLNYYGGKFYSYESTNMETQGSTNWLQKIESFNHMRNNEFFGKFGLSWMLNEHHSIGAYYINGAGLQKPASDYTSTSFANGNLEDVVSSAVRKRTHSVPKHHANIYYNGEIGKLGIDFNMDYMWRKKRETSNQSEININHEKNLVTSTSIGHSRMFAEKLILSYPLWKGQLEVGNEYTASQMLNDFNINMATIGNSNTKSDEKNMAGFVTVSQLFGKIAVEAGLRYEHVNFKYTENGQFKEDQSKTYNNVFPSLSISTQIGKTQLALNYTSKMQRPSYDDLDGTINYINRLTLGSGNPYLSPVKIHTVELMGAWKQFFVKVAYENRKNATIGTTKPYGEDGEVKLLTMENTPKIQQLQAFLGAQFQIGIWQPSINMGIIKQWFSGEYLGGHKSYGNPLGIVQFQNAIHLPGDIWMNIDMEWNSRGNKDNMKLGYSSCLNAKLYKAFCKERFSISLEANDIFNKSNRDITFYNKDVTLWQNGTSDNRALLLTLQYNFNTSRDRYKGKGAGNAEINRF</sequence>
<comment type="caution">
    <text evidence="6">The sequence shown here is derived from an EMBL/GenBank/DDBJ whole genome shotgun (WGS) entry which is preliminary data.</text>
</comment>
<dbReference type="Pfam" id="PF13715">
    <property type="entry name" value="CarbopepD_reg_2"/>
    <property type="match status" value="1"/>
</dbReference>
<dbReference type="Proteomes" id="UP000283785">
    <property type="component" value="Unassembled WGS sequence"/>
</dbReference>
<dbReference type="SUPFAM" id="SSF56935">
    <property type="entry name" value="Porins"/>
    <property type="match status" value="1"/>
</dbReference>